<accession>D9PU71</accession>
<dbReference type="RefSeq" id="WP_013294997.1">
    <property type="nucleotide sequence ID" value="NC_014408.1"/>
</dbReference>
<sequence length="275" mass="30448">MGEHVIEALGKTRVTVRDGKVVHVSEPLIHYCPLFHKYRGIEKITSEAVRQNIEFRIKDFGMCTANRELRMRDFLSFGISEIISTLLAEGEVDAAVMVCDGAGTVIVTEPELAQGIGGRISGFISTSPEKDVIEKIGPKNVLDPQKATIDQLKGVERALEMGYRRVAVTVKDPDEAEQLREIGDGEIYLFAVHLTGIDYRGAERIINTCDVVTACASKYIRRIADRRALLKVGSSIPIYACTKRGKRFIELRLEMMGASGKKSSERNPLSPEPLV</sequence>
<keyword evidence="2" id="KW-1185">Reference proteome</keyword>
<dbReference type="STRING" id="79929.MTBMA_c01600"/>
<reference evidence="1 2" key="2">
    <citation type="journal article" date="2010" name="J. Bacteriol.">
        <title>Complete genome sequence of Methanothermobacter marburgensis, a methanoarchaeon model organism.</title>
        <authorList>
            <person name="Liesegang H."/>
            <person name="Kaster A.K."/>
            <person name="Wiezer A."/>
            <person name="Goenrich M."/>
            <person name="Wollherr A."/>
            <person name="Seedorf H."/>
            <person name="Gottschalk G."/>
            <person name="Thauer R.K."/>
        </authorList>
    </citation>
    <scope>NUCLEOTIDE SEQUENCE [LARGE SCALE GENOMIC DNA]</scope>
    <source>
        <strain evidence="2">ATCC BAA-927 / DSM 2133 / JCM 14651 / NBRC 100331 / OCM 82 / Marburg</strain>
    </source>
</reference>
<dbReference type="HOGENOM" id="CLU_982163_0_0_2"/>
<dbReference type="GeneID" id="41326915"/>
<dbReference type="PATRIC" id="fig|79929.8.peg.156"/>
<dbReference type="AlphaFoldDB" id="D9PU71"/>
<protein>
    <submittedName>
        <fullName evidence="1">Methanogenesis marker protein 8</fullName>
    </submittedName>
</protein>
<proteinExistence type="predicted"/>
<dbReference type="NCBIfam" id="TIGR03275">
    <property type="entry name" value="methan_mark_8"/>
    <property type="match status" value="1"/>
</dbReference>
<dbReference type="OrthoDB" id="358516at2157"/>
<dbReference type="PIRSF" id="PIRSF004929">
    <property type="entry name" value="UCP004929"/>
    <property type="match status" value="1"/>
</dbReference>
<gene>
    <name evidence="1" type="ordered locus">MTBMA_c01600</name>
</gene>
<dbReference type="GeneID" id="9703866"/>
<reference key="1">
    <citation type="submission" date="2009-08" db="EMBL/GenBank/DDBJ databases">
        <title>The genome sequence of Methanothermobacter marburgensis.</title>
        <authorList>
            <person name="Kaster A."/>
            <person name="Seedorf H."/>
            <person name="Goenrich M."/>
            <person name="Wiezer A."/>
            <person name="Liesegang H."/>
            <person name="Thauer R."/>
            <person name="Gottschalk G."/>
        </authorList>
    </citation>
    <scope>NUCLEOTIDE SEQUENCE</scope>
    <source>
        <strain>Marburg</strain>
    </source>
</reference>
<organism evidence="1 2">
    <name type="scientific">Methanothermobacter marburgensis (strain ATCC BAA-927 / DSM 2133 / JCM 14651 / NBRC 100331 / OCM 82 / Marburg)</name>
    <name type="common">Methanobacterium thermoautotrophicum</name>
    <dbReference type="NCBI Taxonomy" id="79929"/>
    <lineage>
        <taxon>Archaea</taxon>
        <taxon>Methanobacteriati</taxon>
        <taxon>Methanobacteriota</taxon>
        <taxon>Methanomada group</taxon>
        <taxon>Methanobacteria</taxon>
        <taxon>Methanobacteriales</taxon>
        <taxon>Methanobacteriaceae</taxon>
        <taxon>Methanothermobacter</taxon>
    </lineage>
</organism>
<dbReference type="PaxDb" id="79929-MTBMA_c01600"/>
<evidence type="ECO:0000313" key="1">
    <source>
        <dbReference type="EMBL" id="ADL57769.1"/>
    </source>
</evidence>
<dbReference type="InterPro" id="IPR009181">
    <property type="entry name" value="Methan_mark_8"/>
</dbReference>
<dbReference type="Pfam" id="PF09872">
    <property type="entry name" value="DUF2099"/>
    <property type="match status" value="1"/>
</dbReference>
<name>D9PU71_METTM</name>
<dbReference type="KEGG" id="mmg:MTBMA_c01600"/>
<dbReference type="Proteomes" id="UP000000345">
    <property type="component" value="Chromosome"/>
</dbReference>
<dbReference type="EMBL" id="CP001710">
    <property type="protein sequence ID" value="ADL57769.1"/>
    <property type="molecule type" value="Genomic_DNA"/>
</dbReference>
<evidence type="ECO:0000313" key="2">
    <source>
        <dbReference type="Proteomes" id="UP000000345"/>
    </source>
</evidence>